<dbReference type="GO" id="GO:0044874">
    <property type="term" value="P:lipoprotein localization to outer membrane"/>
    <property type="evidence" value="ECO:0007669"/>
    <property type="project" value="TreeGrafter"/>
</dbReference>
<evidence type="ECO:0000313" key="12">
    <source>
        <dbReference type="Proteomes" id="UP000249557"/>
    </source>
</evidence>
<comment type="caution">
    <text evidence="11">The sequence shown here is derived from an EMBL/GenBank/DDBJ whole genome shotgun (WGS) entry which is preliminary data.</text>
</comment>
<evidence type="ECO:0000256" key="6">
    <source>
        <dbReference type="ARBA" id="ARBA00022989"/>
    </source>
</evidence>
<accession>A0A2W5A3E4</accession>
<sequence>MSFSPFERMMAWRYLRARKAEGFVSVIAGFSFLGIMLGVATLIIVMSVMNGFREELVGRILGLNGHLNVYSANGPIYNYPAMVNRIQNTAGVESVRPMVEGQVLVSVNGVASGAMVRGFTPEDFASKPIISTSVQAGSLEDFHDNRVAIGNEMARKMNVKVGDNITILSPKGKATPFGTVPRSGAYTVALIFDVGMYEYNSGFIFMPLDTAQKFFQMEDAVNTLEIMAKSIGSIDRVKSDIRYAVQDDAQVYDWRDSNKSFINALNVERNVMFLILTLIIIVAAFNIISSMIMLVKDKGKDIAIMRTMGATRSTMLKIFILTGASIGFAGTFAGALLGMSFALNIESIRQFLQGLTNTELFSSEIYFLSKLPAVVEWQEVATVVGMALVISIAATIYPAWRASRLDPVEALRYE</sequence>
<dbReference type="NCBIfam" id="TIGR02212">
    <property type="entry name" value="lolCE"/>
    <property type="match status" value="1"/>
</dbReference>
<dbReference type="EMBL" id="QFNK01000030">
    <property type="protein sequence ID" value="PZO88056.1"/>
    <property type="molecule type" value="Genomic_DNA"/>
</dbReference>
<dbReference type="GO" id="GO:0042953">
    <property type="term" value="P:lipoprotein transport"/>
    <property type="evidence" value="ECO:0007669"/>
    <property type="project" value="InterPro"/>
</dbReference>
<gene>
    <name evidence="11" type="ORF">DI626_02615</name>
</gene>
<evidence type="ECO:0000256" key="1">
    <source>
        <dbReference type="ARBA" id="ARBA00004651"/>
    </source>
</evidence>
<keyword evidence="3" id="KW-0813">Transport</keyword>
<keyword evidence="11" id="KW-0449">Lipoprotein</keyword>
<evidence type="ECO:0000256" key="2">
    <source>
        <dbReference type="ARBA" id="ARBA00005236"/>
    </source>
</evidence>
<feature type="transmembrane region" description="Helical" evidence="8">
    <location>
        <begin position="380"/>
        <end position="400"/>
    </location>
</feature>
<dbReference type="PANTHER" id="PTHR30489:SF0">
    <property type="entry name" value="LIPOPROTEIN-RELEASING SYSTEM TRANSMEMBRANE PROTEIN LOLE"/>
    <property type="match status" value="1"/>
</dbReference>
<evidence type="ECO:0000256" key="8">
    <source>
        <dbReference type="SAM" id="Phobius"/>
    </source>
</evidence>
<evidence type="ECO:0000313" key="11">
    <source>
        <dbReference type="EMBL" id="PZO88056.1"/>
    </source>
</evidence>
<evidence type="ECO:0000256" key="3">
    <source>
        <dbReference type="ARBA" id="ARBA00022448"/>
    </source>
</evidence>
<dbReference type="Pfam" id="PF12704">
    <property type="entry name" value="MacB_PCD"/>
    <property type="match status" value="1"/>
</dbReference>
<evidence type="ECO:0000259" key="9">
    <source>
        <dbReference type="Pfam" id="PF02687"/>
    </source>
</evidence>
<feature type="domain" description="MacB-like periplasmic core" evidence="10">
    <location>
        <begin position="31"/>
        <end position="242"/>
    </location>
</feature>
<dbReference type="PANTHER" id="PTHR30489">
    <property type="entry name" value="LIPOPROTEIN-RELEASING SYSTEM TRANSMEMBRANE PROTEIN LOLE"/>
    <property type="match status" value="1"/>
</dbReference>
<comment type="subcellular location">
    <subcellularLocation>
        <location evidence="1">Cell membrane</location>
        <topology evidence="1">Multi-pass membrane protein</topology>
    </subcellularLocation>
</comment>
<evidence type="ECO:0000256" key="5">
    <source>
        <dbReference type="ARBA" id="ARBA00022692"/>
    </source>
</evidence>
<dbReference type="Pfam" id="PF02687">
    <property type="entry name" value="FtsX"/>
    <property type="match status" value="1"/>
</dbReference>
<feature type="domain" description="ABC3 transporter permease C-terminal" evidence="9">
    <location>
        <begin position="274"/>
        <end position="407"/>
    </location>
</feature>
<dbReference type="AlphaFoldDB" id="A0A2W5A3E4"/>
<dbReference type="InterPro" id="IPR051447">
    <property type="entry name" value="Lipoprotein-release_system"/>
</dbReference>
<feature type="transmembrane region" description="Helical" evidence="8">
    <location>
        <begin position="271"/>
        <end position="295"/>
    </location>
</feature>
<dbReference type="GO" id="GO:0098797">
    <property type="term" value="C:plasma membrane protein complex"/>
    <property type="evidence" value="ECO:0007669"/>
    <property type="project" value="TreeGrafter"/>
</dbReference>
<feature type="transmembrane region" description="Helical" evidence="8">
    <location>
        <begin position="21"/>
        <end position="49"/>
    </location>
</feature>
<keyword evidence="7 8" id="KW-0472">Membrane</keyword>
<proteinExistence type="inferred from homology"/>
<keyword evidence="6 8" id="KW-1133">Transmembrane helix</keyword>
<dbReference type="InterPro" id="IPR003838">
    <property type="entry name" value="ABC3_permease_C"/>
</dbReference>
<feature type="transmembrane region" description="Helical" evidence="8">
    <location>
        <begin position="316"/>
        <end position="343"/>
    </location>
</feature>
<evidence type="ECO:0000256" key="4">
    <source>
        <dbReference type="ARBA" id="ARBA00022475"/>
    </source>
</evidence>
<organism evidence="11 12">
    <name type="scientific">Micavibrio aeruginosavorus</name>
    <dbReference type="NCBI Taxonomy" id="349221"/>
    <lineage>
        <taxon>Bacteria</taxon>
        <taxon>Pseudomonadati</taxon>
        <taxon>Bdellovibrionota</taxon>
        <taxon>Bdellovibrionia</taxon>
        <taxon>Bdellovibrionales</taxon>
        <taxon>Pseudobdellovibrionaceae</taxon>
        <taxon>Micavibrio</taxon>
    </lineage>
</organism>
<dbReference type="InterPro" id="IPR025857">
    <property type="entry name" value="MacB_PCD"/>
</dbReference>
<evidence type="ECO:0000259" key="10">
    <source>
        <dbReference type="Pfam" id="PF12704"/>
    </source>
</evidence>
<evidence type="ECO:0000256" key="7">
    <source>
        <dbReference type="ARBA" id="ARBA00023136"/>
    </source>
</evidence>
<name>A0A2W5A3E4_9BACT</name>
<protein>
    <submittedName>
        <fullName evidence="11">Lipoprotein-releasing ABC transporter permease subunit</fullName>
    </submittedName>
</protein>
<dbReference type="InterPro" id="IPR011925">
    <property type="entry name" value="LolCE_TM"/>
</dbReference>
<keyword evidence="5 8" id="KW-0812">Transmembrane</keyword>
<keyword evidence="4" id="KW-1003">Cell membrane</keyword>
<dbReference type="Proteomes" id="UP000249557">
    <property type="component" value="Unassembled WGS sequence"/>
</dbReference>
<comment type="similarity">
    <text evidence="2">Belongs to the ABC-4 integral membrane protein family. LolC/E subfamily.</text>
</comment>
<reference evidence="11 12" key="1">
    <citation type="submission" date="2017-08" db="EMBL/GenBank/DDBJ databases">
        <title>Infants hospitalized years apart are colonized by the same room-sourced microbial strains.</title>
        <authorList>
            <person name="Brooks B."/>
            <person name="Olm M.R."/>
            <person name="Firek B.A."/>
            <person name="Baker R."/>
            <person name="Thomas B.C."/>
            <person name="Morowitz M.J."/>
            <person name="Banfield J.F."/>
        </authorList>
    </citation>
    <scope>NUCLEOTIDE SEQUENCE [LARGE SCALE GENOMIC DNA]</scope>
    <source>
        <strain evidence="11">S2_018_000_R2_104</strain>
    </source>
</reference>